<dbReference type="GO" id="GO:0005730">
    <property type="term" value="C:nucleolus"/>
    <property type="evidence" value="ECO:0007669"/>
    <property type="project" value="UniProtKB-SubCell"/>
</dbReference>
<proteinExistence type="predicted"/>
<dbReference type="OrthoDB" id="21467at2759"/>
<dbReference type="Proteomes" id="UP000267096">
    <property type="component" value="Unassembled WGS sequence"/>
</dbReference>
<keyword evidence="7" id="KW-1185">Reference proteome</keyword>
<dbReference type="AlphaFoldDB" id="A0A0M3J767"/>
<feature type="compositionally biased region" description="Basic residues" evidence="4">
    <location>
        <begin position="34"/>
        <end position="47"/>
    </location>
</feature>
<dbReference type="PANTHER" id="PTHR46754">
    <property type="entry name" value="MKI67 FHA DOMAIN-INTERACTING NUCLEOLAR PHOSPHOPROTEIN"/>
    <property type="match status" value="1"/>
</dbReference>
<evidence type="ECO:0000256" key="2">
    <source>
        <dbReference type="ARBA" id="ARBA00022884"/>
    </source>
</evidence>
<name>A0A0M3J767_ANISI</name>
<organism evidence="8">
    <name type="scientific">Anisakis simplex</name>
    <name type="common">Herring worm</name>
    <dbReference type="NCBI Taxonomy" id="6269"/>
    <lineage>
        <taxon>Eukaryota</taxon>
        <taxon>Metazoa</taxon>
        <taxon>Ecdysozoa</taxon>
        <taxon>Nematoda</taxon>
        <taxon>Chromadorea</taxon>
        <taxon>Rhabditida</taxon>
        <taxon>Spirurina</taxon>
        <taxon>Ascaridomorpha</taxon>
        <taxon>Ascaridoidea</taxon>
        <taxon>Anisakidae</taxon>
        <taxon>Anisakis</taxon>
        <taxon>Anisakis simplex complex</taxon>
    </lineage>
</organism>
<sequence>MDESDLKMEEVDKDVKMETETAEGEGSSSETPKALKRRPKLHSKSRGSSKASKDPEGRSKVIKISHLPFGFFEEELFKYFKQFGYVRRVRVARSLKVCLKPVM</sequence>
<comment type="subcellular location">
    <subcellularLocation>
        <location evidence="1">Nucleus</location>
        <location evidence="1">Nucleolus</location>
    </subcellularLocation>
</comment>
<feature type="region of interest" description="Disordered" evidence="4">
    <location>
        <begin position="1"/>
        <end position="58"/>
    </location>
</feature>
<feature type="compositionally biased region" description="Basic and acidic residues" evidence="4">
    <location>
        <begin position="1"/>
        <end position="19"/>
    </location>
</feature>
<evidence type="ECO:0000313" key="7">
    <source>
        <dbReference type="Proteomes" id="UP000267096"/>
    </source>
</evidence>
<dbReference type="WBParaSite" id="ASIM_0000341001-mRNA-1">
    <property type="protein sequence ID" value="ASIM_0000341001-mRNA-1"/>
    <property type="gene ID" value="ASIM_0000341001"/>
</dbReference>
<evidence type="ECO:0000256" key="4">
    <source>
        <dbReference type="SAM" id="MobiDB-lite"/>
    </source>
</evidence>
<protein>
    <submittedName>
        <fullName evidence="8 9">RRM domain-containing protein</fullName>
    </submittedName>
</protein>
<evidence type="ECO:0000313" key="6">
    <source>
        <dbReference type="EMBL" id="VDK28435.1"/>
    </source>
</evidence>
<dbReference type="InterPro" id="IPR012677">
    <property type="entry name" value="Nucleotide-bd_a/b_plait_sf"/>
</dbReference>
<evidence type="ECO:0000313" key="8">
    <source>
        <dbReference type="WBParaSite" id="ASIM_0000341001-mRNA-1"/>
    </source>
</evidence>
<evidence type="ECO:0000256" key="1">
    <source>
        <dbReference type="ARBA" id="ARBA00004604"/>
    </source>
</evidence>
<evidence type="ECO:0000313" key="5">
    <source>
        <dbReference type="EMBL" id="VDK21416.1"/>
    </source>
</evidence>
<accession>A0A0M3J767</accession>
<dbReference type="EMBL" id="UYRR01016426">
    <property type="protein sequence ID" value="VDK28435.1"/>
    <property type="molecule type" value="Genomic_DNA"/>
</dbReference>
<dbReference type="WBParaSite" id="ASIM_0000729901-mRNA-1">
    <property type="protein sequence ID" value="ASIM_0000729901-mRNA-1"/>
    <property type="gene ID" value="ASIM_0000729901"/>
</dbReference>
<reference evidence="8 9" key="1">
    <citation type="submission" date="2017-02" db="UniProtKB">
        <authorList>
            <consortium name="WormBaseParasite"/>
        </authorList>
    </citation>
    <scope>IDENTIFICATION</scope>
</reference>
<reference evidence="5 7" key="2">
    <citation type="submission" date="2018-11" db="EMBL/GenBank/DDBJ databases">
        <authorList>
            <consortium name="Pathogen Informatics"/>
        </authorList>
    </citation>
    <scope>NUCLEOTIDE SEQUENCE [LARGE SCALE GENOMIC DNA]</scope>
</reference>
<evidence type="ECO:0000256" key="3">
    <source>
        <dbReference type="ARBA" id="ARBA00023242"/>
    </source>
</evidence>
<keyword evidence="3" id="KW-0539">Nucleus</keyword>
<gene>
    <name evidence="5" type="ORF">ASIM_LOCUS3250</name>
    <name evidence="6" type="ORF">ASIM_LOCUS7063</name>
</gene>
<evidence type="ECO:0000313" key="9">
    <source>
        <dbReference type="WBParaSite" id="ASIM_0000729901-mRNA-1"/>
    </source>
</evidence>
<dbReference type="GO" id="GO:0003723">
    <property type="term" value="F:RNA binding"/>
    <property type="evidence" value="ECO:0007669"/>
    <property type="project" value="UniProtKB-KW"/>
</dbReference>
<dbReference type="SUPFAM" id="SSF54928">
    <property type="entry name" value="RNA-binding domain, RBD"/>
    <property type="match status" value="1"/>
</dbReference>
<keyword evidence="2" id="KW-0694">RNA-binding</keyword>
<dbReference type="Gene3D" id="3.30.70.330">
    <property type="match status" value="1"/>
</dbReference>
<dbReference type="EMBL" id="UYRR01004903">
    <property type="protein sequence ID" value="VDK21416.1"/>
    <property type="molecule type" value="Genomic_DNA"/>
</dbReference>
<dbReference type="InterPro" id="IPR035979">
    <property type="entry name" value="RBD_domain_sf"/>
</dbReference>